<accession>A0A0N4WBR0</accession>
<sequence>MVRLVFRPYTQVYRSICTSEPIRTSTRVSSDFVLLRHSSPSFGSQPVRSTAAHLHADKTGPWCAASKSRSHVSRLTDLYFHYALGFCHLSTRIQVTLLGPYFTTGRKGDQVSPYTHRTHSQCCQRNHRQHTSPVATIKRH</sequence>
<dbReference type="WBParaSite" id="HPLM_0000789801-mRNA-1">
    <property type="protein sequence ID" value="HPLM_0000789801-mRNA-1"/>
    <property type="gene ID" value="HPLM_0000789801"/>
</dbReference>
<evidence type="ECO:0000313" key="1">
    <source>
        <dbReference type="EMBL" id="VDO33272.1"/>
    </source>
</evidence>
<dbReference type="EMBL" id="UZAF01016744">
    <property type="protein sequence ID" value="VDO33272.1"/>
    <property type="molecule type" value="Genomic_DNA"/>
</dbReference>
<dbReference type="AlphaFoldDB" id="A0A0N4WBR0"/>
<dbReference type="OMA" id="PYTHRTH"/>
<organism evidence="3">
    <name type="scientific">Haemonchus placei</name>
    <name type="common">Barber's pole worm</name>
    <dbReference type="NCBI Taxonomy" id="6290"/>
    <lineage>
        <taxon>Eukaryota</taxon>
        <taxon>Metazoa</taxon>
        <taxon>Ecdysozoa</taxon>
        <taxon>Nematoda</taxon>
        <taxon>Chromadorea</taxon>
        <taxon>Rhabditida</taxon>
        <taxon>Rhabditina</taxon>
        <taxon>Rhabditomorpha</taxon>
        <taxon>Strongyloidea</taxon>
        <taxon>Trichostrongylidae</taxon>
        <taxon>Haemonchus</taxon>
    </lineage>
</organism>
<dbReference type="STRING" id="6290.A0A0N4WBR0"/>
<protein>
    <submittedName>
        <fullName evidence="1 3">Uncharacterized protein</fullName>
    </submittedName>
</protein>
<reference evidence="1 2" key="2">
    <citation type="submission" date="2018-11" db="EMBL/GenBank/DDBJ databases">
        <authorList>
            <consortium name="Pathogen Informatics"/>
        </authorList>
    </citation>
    <scope>NUCLEOTIDE SEQUENCE [LARGE SCALE GENOMIC DNA]</scope>
    <source>
        <strain evidence="1 2">MHpl1</strain>
    </source>
</reference>
<keyword evidence="2" id="KW-1185">Reference proteome</keyword>
<evidence type="ECO:0000313" key="2">
    <source>
        <dbReference type="Proteomes" id="UP000268014"/>
    </source>
</evidence>
<dbReference type="Proteomes" id="UP000268014">
    <property type="component" value="Unassembled WGS sequence"/>
</dbReference>
<name>A0A0N4WBR0_HAEPC</name>
<proteinExistence type="predicted"/>
<gene>
    <name evidence="1" type="ORF">HPLM_LOCUS7890</name>
</gene>
<reference evidence="3" key="1">
    <citation type="submission" date="2017-02" db="UniProtKB">
        <authorList>
            <consortium name="WormBaseParasite"/>
        </authorList>
    </citation>
    <scope>IDENTIFICATION</scope>
</reference>
<evidence type="ECO:0000313" key="3">
    <source>
        <dbReference type="WBParaSite" id="HPLM_0000789801-mRNA-1"/>
    </source>
</evidence>
<dbReference type="OrthoDB" id="5920617at2759"/>